<keyword evidence="5" id="KW-1185">Reference proteome</keyword>
<dbReference type="PANTHER" id="PTHR43804:SF7">
    <property type="entry name" value="LD18447P"/>
    <property type="match status" value="1"/>
</dbReference>
<dbReference type="InterPro" id="IPR050057">
    <property type="entry name" value="Prokaryotic/Mito_RF"/>
</dbReference>
<dbReference type="InterPro" id="IPR045853">
    <property type="entry name" value="Pep_chain_release_fac_I_sf"/>
</dbReference>
<dbReference type="PANTHER" id="PTHR43804">
    <property type="entry name" value="LD18447P"/>
    <property type="match status" value="1"/>
</dbReference>
<gene>
    <name evidence="4" type="primary">prfH</name>
    <name evidence="4" type="ORF">FYJ85_15095</name>
</gene>
<dbReference type="RefSeq" id="WP_106053414.1">
    <property type="nucleotide sequence ID" value="NZ_CALXOB010000024.1"/>
</dbReference>
<keyword evidence="2" id="KW-0488">Methylation</keyword>
<comment type="similarity">
    <text evidence="1">Belongs to the prokaryotic/mitochondrial release factor family.</text>
</comment>
<sequence>MKRIFLEISSGQGPEECRLLTAKLARFLSGRLMAAGVSVCPVDLCGDWERDSLRSVLFEVGGKEAGAMTALLCGTVLWVSASPFRPHHKRRNWFAGIRRFEADPVLAFRPEDVEVTVSRSSGPGGQHVNTADTRVQALHRPTGLRTTACEERSQLQNRRLALARLAAKLAERNAASLAGLEAEAWRGHRELERGNPAFVIRGRELWDLERFGETVFFR</sequence>
<name>A0A844G4T3_9BACT</name>
<feature type="domain" description="Prokaryotic-type class I peptide chain release factors" evidence="3">
    <location>
        <begin position="108"/>
        <end position="175"/>
    </location>
</feature>
<dbReference type="NCBIfam" id="TIGR03072">
    <property type="entry name" value="release_prfH"/>
    <property type="match status" value="1"/>
</dbReference>
<reference evidence="4 5" key="1">
    <citation type="submission" date="2019-08" db="EMBL/GenBank/DDBJ databases">
        <title>In-depth cultivation of the pig gut microbiome towards novel bacterial diversity and tailored functional studies.</title>
        <authorList>
            <person name="Wylensek D."/>
            <person name="Hitch T.C.A."/>
            <person name="Clavel T."/>
        </authorList>
    </citation>
    <scope>NUCLEOTIDE SEQUENCE [LARGE SCALE GENOMIC DNA]</scope>
    <source>
        <strain evidence="4 5">BBE-744-WT-12</strain>
    </source>
</reference>
<protein>
    <submittedName>
        <fullName evidence="4">Peptide chain release factor H</fullName>
    </submittedName>
</protein>
<dbReference type="InterPro" id="IPR017509">
    <property type="entry name" value="PrfH"/>
</dbReference>
<evidence type="ECO:0000256" key="1">
    <source>
        <dbReference type="ARBA" id="ARBA00010835"/>
    </source>
</evidence>
<dbReference type="GO" id="GO:0003747">
    <property type="term" value="F:translation release factor activity"/>
    <property type="evidence" value="ECO:0007669"/>
    <property type="project" value="InterPro"/>
</dbReference>
<proteinExistence type="inferred from homology"/>
<evidence type="ECO:0000313" key="4">
    <source>
        <dbReference type="EMBL" id="MST98366.1"/>
    </source>
</evidence>
<dbReference type="Gene3D" id="3.30.160.20">
    <property type="match status" value="1"/>
</dbReference>
<accession>A0A844G4T3</accession>
<organism evidence="4 5">
    <name type="scientific">Victivallis lenta</name>
    <dbReference type="NCBI Taxonomy" id="2606640"/>
    <lineage>
        <taxon>Bacteria</taxon>
        <taxon>Pseudomonadati</taxon>
        <taxon>Lentisphaerota</taxon>
        <taxon>Lentisphaeria</taxon>
        <taxon>Victivallales</taxon>
        <taxon>Victivallaceae</taxon>
        <taxon>Victivallis</taxon>
    </lineage>
</organism>
<dbReference type="EMBL" id="VUNS01000018">
    <property type="protein sequence ID" value="MST98366.1"/>
    <property type="molecule type" value="Genomic_DNA"/>
</dbReference>
<dbReference type="AlphaFoldDB" id="A0A844G4T3"/>
<dbReference type="SUPFAM" id="SSF75620">
    <property type="entry name" value="Release factor"/>
    <property type="match status" value="1"/>
</dbReference>
<dbReference type="Pfam" id="PF00472">
    <property type="entry name" value="RF-1"/>
    <property type="match status" value="1"/>
</dbReference>
<dbReference type="Proteomes" id="UP000435649">
    <property type="component" value="Unassembled WGS sequence"/>
</dbReference>
<evidence type="ECO:0000313" key="5">
    <source>
        <dbReference type="Proteomes" id="UP000435649"/>
    </source>
</evidence>
<evidence type="ECO:0000259" key="3">
    <source>
        <dbReference type="Pfam" id="PF00472"/>
    </source>
</evidence>
<dbReference type="InterPro" id="IPR000352">
    <property type="entry name" value="Pep_chain_release_fac_I"/>
</dbReference>
<comment type="caution">
    <text evidence="4">The sequence shown here is derived from an EMBL/GenBank/DDBJ whole genome shotgun (WGS) entry which is preliminary data.</text>
</comment>
<evidence type="ECO:0000256" key="2">
    <source>
        <dbReference type="ARBA" id="ARBA00022481"/>
    </source>
</evidence>